<dbReference type="SUPFAM" id="SSF158472">
    <property type="entry name" value="HAMP domain-like"/>
    <property type="match status" value="1"/>
</dbReference>
<dbReference type="CDD" id="cd00075">
    <property type="entry name" value="HATPase"/>
    <property type="match status" value="1"/>
</dbReference>
<dbReference type="Gene3D" id="3.30.565.10">
    <property type="entry name" value="Histidine kinase-like ATPase, C-terminal domain"/>
    <property type="match status" value="1"/>
</dbReference>
<feature type="domain" description="Histidine kinase" evidence="12">
    <location>
        <begin position="262"/>
        <end position="474"/>
    </location>
</feature>
<evidence type="ECO:0000256" key="2">
    <source>
        <dbReference type="ARBA" id="ARBA00004370"/>
    </source>
</evidence>
<dbReference type="PANTHER" id="PTHR45436:SF5">
    <property type="entry name" value="SENSOR HISTIDINE KINASE TRCS"/>
    <property type="match status" value="1"/>
</dbReference>
<dbReference type="CDD" id="cd00082">
    <property type="entry name" value="HisKA"/>
    <property type="match status" value="1"/>
</dbReference>
<dbReference type="SMART" id="SM00304">
    <property type="entry name" value="HAMP"/>
    <property type="match status" value="1"/>
</dbReference>
<dbReference type="Gene3D" id="1.10.287.130">
    <property type="match status" value="1"/>
</dbReference>
<dbReference type="InterPro" id="IPR050428">
    <property type="entry name" value="TCS_sensor_his_kinase"/>
</dbReference>
<dbReference type="InterPro" id="IPR003660">
    <property type="entry name" value="HAMP_dom"/>
</dbReference>
<reference evidence="14 15" key="1">
    <citation type="submission" date="2020-10" db="EMBL/GenBank/DDBJ databases">
        <title>ChiBAC.</title>
        <authorList>
            <person name="Zenner C."/>
            <person name="Hitch T.C.A."/>
            <person name="Clavel T."/>
        </authorList>
    </citation>
    <scope>NUCLEOTIDE SEQUENCE [LARGE SCALE GENOMIC DNA]</scope>
    <source>
        <strain evidence="14 15">DSM 109015</strain>
    </source>
</reference>
<evidence type="ECO:0000256" key="3">
    <source>
        <dbReference type="ARBA" id="ARBA00012438"/>
    </source>
</evidence>
<evidence type="ECO:0000259" key="12">
    <source>
        <dbReference type="PROSITE" id="PS50109"/>
    </source>
</evidence>
<dbReference type="InterPro" id="IPR003661">
    <property type="entry name" value="HisK_dim/P_dom"/>
</dbReference>
<keyword evidence="9" id="KW-0902">Two-component regulatory system</keyword>
<dbReference type="Pfam" id="PF00672">
    <property type="entry name" value="HAMP"/>
    <property type="match status" value="1"/>
</dbReference>
<dbReference type="EC" id="2.7.13.3" evidence="3"/>
<feature type="domain" description="HAMP" evidence="13">
    <location>
        <begin position="195"/>
        <end position="247"/>
    </location>
</feature>
<comment type="catalytic activity">
    <reaction evidence="1">
        <text>ATP + protein L-histidine = ADP + protein N-phospho-L-histidine.</text>
        <dbReference type="EC" id="2.7.13.3"/>
    </reaction>
</comment>
<dbReference type="Pfam" id="PF00512">
    <property type="entry name" value="HisKA"/>
    <property type="match status" value="1"/>
</dbReference>
<dbReference type="Pfam" id="PF02518">
    <property type="entry name" value="HATPase_c"/>
    <property type="match status" value="1"/>
</dbReference>
<evidence type="ECO:0000256" key="6">
    <source>
        <dbReference type="ARBA" id="ARBA00022692"/>
    </source>
</evidence>
<keyword evidence="10" id="KW-0472">Membrane</keyword>
<name>A0ABR9R3Y3_9FIRM</name>
<feature type="signal peptide" evidence="11">
    <location>
        <begin position="1"/>
        <end position="23"/>
    </location>
</feature>
<comment type="subcellular location">
    <subcellularLocation>
        <location evidence="2">Membrane</location>
    </subcellularLocation>
</comment>
<keyword evidence="6" id="KW-0812">Transmembrane</keyword>
<evidence type="ECO:0000313" key="15">
    <source>
        <dbReference type="Proteomes" id="UP000768567"/>
    </source>
</evidence>
<dbReference type="InterPro" id="IPR005467">
    <property type="entry name" value="His_kinase_dom"/>
</dbReference>
<dbReference type="SUPFAM" id="SSF55874">
    <property type="entry name" value="ATPase domain of HSP90 chaperone/DNA topoisomerase II/histidine kinase"/>
    <property type="match status" value="1"/>
</dbReference>
<evidence type="ECO:0000256" key="7">
    <source>
        <dbReference type="ARBA" id="ARBA00022777"/>
    </source>
</evidence>
<dbReference type="Gene3D" id="6.10.340.10">
    <property type="match status" value="1"/>
</dbReference>
<dbReference type="PRINTS" id="PR00344">
    <property type="entry name" value="BCTRLSENSOR"/>
</dbReference>
<gene>
    <name evidence="14" type="ORF">INF35_08705</name>
</gene>
<dbReference type="PROSITE" id="PS50109">
    <property type="entry name" value="HIS_KIN"/>
    <property type="match status" value="1"/>
</dbReference>
<protein>
    <recommendedName>
        <fullName evidence="3">histidine kinase</fullName>
        <ecNumber evidence="3">2.7.13.3</ecNumber>
    </recommendedName>
</protein>
<dbReference type="GO" id="GO:0016301">
    <property type="term" value="F:kinase activity"/>
    <property type="evidence" value="ECO:0007669"/>
    <property type="project" value="UniProtKB-KW"/>
</dbReference>
<keyword evidence="15" id="KW-1185">Reference proteome</keyword>
<dbReference type="RefSeq" id="WP_193501522.1">
    <property type="nucleotide sequence ID" value="NZ_JADCKC010000002.1"/>
</dbReference>
<evidence type="ECO:0000256" key="8">
    <source>
        <dbReference type="ARBA" id="ARBA00022989"/>
    </source>
</evidence>
<evidence type="ECO:0000256" key="11">
    <source>
        <dbReference type="SAM" id="SignalP"/>
    </source>
</evidence>
<keyword evidence="7 14" id="KW-0418">Kinase</keyword>
<feature type="chain" id="PRO_5046542036" description="histidine kinase" evidence="11">
    <location>
        <begin position="24"/>
        <end position="481"/>
    </location>
</feature>
<dbReference type="CDD" id="cd06225">
    <property type="entry name" value="HAMP"/>
    <property type="match status" value="1"/>
</dbReference>
<dbReference type="SMART" id="SM00387">
    <property type="entry name" value="HATPase_c"/>
    <property type="match status" value="1"/>
</dbReference>
<evidence type="ECO:0000313" key="14">
    <source>
        <dbReference type="EMBL" id="MBE5037862.1"/>
    </source>
</evidence>
<evidence type="ECO:0000256" key="4">
    <source>
        <dbReference type="ARBA" id="ARBA00022553"/>
    </source>
</evidence>
<dbReference type="InterPro" id="IPR036097">
    <property type="entry name" value="HisK_dim/P_sf"/>
</dbReference>
<dbReference type="Proteomes" id="UP000768567">
    <property type="component" value="Unassembled WGS sequence"/>
</dbReference>
<dbReference type="EMBL" id="JADCKC010000002">
    <property type="protein sequence ID" value="MBE5037862.1"/>
    <property type="molecule type" value="Genomic_DNA"/>
</dbReference>
<dbReference type="InterPro" id="IPR003594">
    <property type="entry name" value="HATPase_dom"/>
</dbReference>
<evidence type="ECO:0000256" key="9">
    <source>
        <dbReference type="ARBA" id="ARBA00023012"/>
    </source>
</evidence>
<comment type="caution">
    <text evidence="14">The sequence shown here is derived from an EMBL/GenBank/DDBJ whole genome shotgun (WGS) entry which is preliminary data.</text>
</comment>
<sequence length="481" mass="50735">MNFAHKLTLAVALLLCVTLSAGGAWTIGQNFSAALDAAASDAAVAHMRERYAVEDLLADSTSLAGAADAVEDYAGTLQLSGGGEGYRFAVLTGEGVVVWSDMPAQVTFADQWEAVQAGTGGMLYCGTKTARYLLLASPLQRVGQMEQGAEKGLYLVGGYDVTREFTEHGRQLRQYLAVECVALVLALTAAALLAWALTRPLRQLEAASRDIGAGQYDRRVAVSGGGEFARLAQGFNTMAGAVESHMEALRRQNESRTRFVAAFTHELKTPMTAILGYADLLRSGEQPADVRQLAADYIYHESARLEHLSRELLTLMGVEEGPPPILQPESVAGIFGDALRSLPDLGGVRLESHCPPGAKVLGNRALLADLVRNLILNAAAATAPGGTITLCCERQGTGWRLSVQDNGRGIPPEDLPHVTEAFYMADKSRTRARGGSGLGLSLCAAIAAAHGSKLAIESTPGAGTCVTIDLKDGEEAAPCEP</sequence>
<dbReference type="PROSITE" id="PS50885">
    <property type="entry name" value="HAMP"/>
    <property type="match status" value="1"/>
</dbReference>
<accession>A0ABR9R3Y3</accession>
<keyword evidence="8" id="KW-1133">Transmembrane helix</keyword>
<evidence type="ECO:0000259" key="13">
    <source>
        <dbReference type="PROSITE" id="PS50885"/>
    </source>
</evidence>
<organism evidence="14 15">
    <name type="scientific">Gemmiger gallinarum</name>
    <dbReference type="NCBI Taxonomy" id="2779354"/>
    <lineage>
        <taxon>Bacteria</taxon>
        <taxon>Bacillati</taxon>
        <taxon>Bacillota</taxon>
        <taxon>Clostridia</taxon>
        <taxon>Eubacteriales</taxon>
        <taxon>Gemmiger</taxon>
    </lineage>
</organism>
<dbReference type="SUPFAM" id="SSF47384">
    <property type="entry name" value="Homodimeric domain of signal transducing histidine kinase"/>
    <property type="match status" value="1"/>
</dbReference>
<evidence type="ECO:0000256" key="1">
    <source>
        <dbReference type="ARBA" id="ARBA00000085"/>
    </source>
</evidence>
<dbReference type="PANTHER" id="PTHR45436">
    <property type="entry name" value="SENSOR HISTIDINE KINASE YKOH"/>
    <property type="match status" value="1"/>
</dbReference>
<evidence type="ECO:0000256" key="5">
    <source>
        <dbReference type="ARBA" id="ARBA00022679"/>
    </source>
</evidence>
<proteinExistence type="predicted"/>
<evidence type="ECO:0000256" key="10">
    <source>
        <dbReference type="ARBA" id="ARBA00023136"/>
    </source>
</evidence>
<dbReference type="SMART" id="SM00388">
    <property type="entry name" value="HisKA"/>
    <property type="match status" value="1"/>
</dbReference>
<dbReference type="InterPro" id="IPR004358">
    <property type="entry name" value="Sig_transdc_His_kin-like_C"/>
</dbReference>
<keyword evidence="5" id="KW-0808">Transferase</keyword>
<dbReference type="InterPro" id="IPR036890">
    <property type="entry name" value="HATPase_C_sf"/>
</dbReference>
<keyword evidence="4" id="KW-0597">Phosphoprotein</keyword>
<keyword evidence="11" id="KW-0732">Signal</keyword>